<dbReference type="InterPro" id="IPR000719">
    <property type="entry name" value="Prot_kinase_dom"/>
</dbReference>
<dbReference type="Proteomes" id="UP000639643">
    <property type="component" value="Unassembled WGS sequence"/>
</dbReference>
<feature type="domain" description="Protein kinase" evidence="9">
    <location>
        <begin position="64"/>
        <end position="362"/>
    </location>
</feature>
<dbReference type="EC" id="2.7.11.1" evidence="1"/>
<keyword evidence="6" id="KW-0067">ATP-binding</keyword>
<comment type="catalytic activity">
    <reaction evidence="7">
        <text>L-threonyl-[protein] + ATP = O-phospho-L-threonyl-[protein] + ADP + H(+)</text>
        <dbReference type="Rhea" id="RHEA:46608"/>
        <dbReference type="Rhea" id="RHEA-COMP:11060"/>
        <dbReference type="Rhea" id="RHEA-COMP:11605"/>
        <dbReference type="ChEBI" id="CHEBI:15378"/>
        <dbReference type="ChEBI" id="CHEBI:30013"/>
        <dbReference type="ChEBI" id="CHEBI:30616"/>
        <dbReference type="ChEBI" id="CHEBI:61977"/>
        <dbReference type="ChEBI" id="CHEBI:456216"/>
        <dbReference type="EC" id="2.7.11.1"/>
    </reaction>
</comment>
<dbReference type="PANTHER" id="PTHR47634">
    <property type="entry name" value="PROTEIN KINASE DOMAIN-CONTAINING PROTEIN-RELATED"/>
    <property type="match status" value="1"/>
</dbReference>
<evidence type="ECO:0000256" key="2">
    <source>
        <dbReference type="ARBA" id="ARBA00022527"/>
    </source>
</evidence>
<evidence type="ECO:0000313" key="10">
    <source>
        <dbReference type="EMBL" id="KAF6785366.1"/>
    </source>
</evidence>
<evidence type="ECO:0000256" key="3">
    <source>
        <dbReference type="ARBA" id="ARBA00022679"/>
    </source>
</evidence>
<dbReference type="OrthoDB" id="5979581at2759"/>
<proteinExistence type="predicted"/>
<reference evidence="10" key="1">
    <citation type="journal article" date="2020" name="Phytopathology">
        <title>Genome Sequence Resources of Colletotrichum truncatum, C. plurivorum, C. musicola, and C. sojae: Four Species Pathogenic to Soybean (Glycine max).</title>
        <authorList>
            <person name="Rogerio F."/>
            <person name="Boufleur T.R."/>
            <person name="Ciampi-Guillardi M."/>
            <person name="Sukno S.A."/>
            <person name="Thon M.R."/>
            <person name="Massola Junior N.S."/>
            <person name="Baroncelli R."/>
        </authorList>
    </citation>
    <scope>NUCLEOTIDE SEQUENCE</scope>
    <source>
        <strain evidence="10">LFN0074</strain>
    </source>
</reference>
<evidence type="ECO:0000256" key="8">
    <source>
        <dbReference type="ARBA" id="ARBA00048679"/>
    </source>
</evidence>
<evidence type="ECO:0000313" key="11">
    <source>
        <dbReference type="Proteomes" id="UP000639643"/>
    </source>
</evidence>
<keyword evidence="2" id="KW-0723">Serine/threonine-protein kinase</keyword>
<evidence type="ECO:0000259" key="9">
    <source>
        <dbReference type="PROSITE" id="PS50011"/>
    </source>
</evidence>
<accession>A0A8H6IM01</accession>
<evidence type="ECO:0000256" key="1">
    <source>
        <dbReference type="ARBA" id="ARBA00012513"/>
    </source>
</evidence>
<evidence type="ECO:0000256" key="6">
    <source>
        <dbReference type="ARBA" id="ARBA00022840"/>
    </source>
</evidence>
<dbReference type="GO" id="GO:0050684">
    <property type="term" value="P:regulation of mRNA processing"/>
    <property type="evidence" value="ECO:0007669"/>
    <property type="project" value="TreeGrafter"/>
</dbReference>
<dbReference type="GO" id="GO:0005737">
    <property type="term" value="C:cytoplasm"/>
    <property type="evidence" value="ECO:0007669"/>
    <property type="project" value="TreeGrafter"/>
</dbReference>
<dbReference type="Gene3D" id="3.30.200.20">
    <property type="entry name" value="Phosphorylase Kinase, domain 1"/>
    <property type="match status" value="1"/>
</dbReference>
<dbReference type="InterPro" id="IPR011009">
    <property type="entry name" value="Kinase-like_dom_sf"/>
</dbReference>
<organism evidence="10 11">
    <name type="scientific">Colletotrichum musicola</name>
    <dbReference type="NCBI Taxonomy" id="2175873"/>
    <lineage>
        <taxon>Eukaryota</taxon>
        <taxon>Fungi</taxon>
        <taxon>Dikarya</taxon>
        <taxon>Ascomycota</taxon>
        <taxon>Pezizomycotina</taxon>
        <taxon>Sordariomycetes</taxon>
        <taxon>Hypocreomycetidae</taxon>
        <taxon>Glomerellales</taxon>
        <taxon>Glomerellaceae</taxon>
        <taxon>Colletotrichum</taxon>
        <taxon>Colletotrichum orchidearum species complex</taxon>
    </lineage>
</organism>
<keyword evidence="4" id="KW-0547">Nucleotide-binding</keyword>
<dbReference type="GO" id="GO:0004674">
    <property type="term" value="F:protein serine/threonine kinase activity"/>
    <property type="evidence" value="ECO:0007669"/>
    <property type="project" value="UniProtKB-KW"/>
</dbReference>
<dbReference type="EMBL" id="WIGM01002001">
    <property type="protein sequence ID" value="KAF6785366.1"/>
    <property type="molecule type" value="Genomic_DNA"/>
</dbReference>
<evidence type="ECO:0000256" key="4">
    <source>
        <dbReference type="ARBA" id="ARBA00022741"/>
    </source>
</evidence>
<name>A0A8H6IM01_9PEZI</name>
<gene>
    <name evidence="10" type="ORF">CMUS01_16569</name>
</gene>
<evidence type="ECO:0000256" key="5">
    <source>
        <dbReference type="ARBA" id="ARBA00022777"/>
    </source>
</evidence>
<dbReference type="Gene3D" id="1.10.510.10">
    <property type="entry name" value="Transferase(Phosphotransferase) domain 1"/>
    <property type="match status" value="1"/>
</dbReference>
<dbReference type="SUPFAM" id="SSF56112">
    <property type="entry name" value="Protein kinase-like (PK-like)"/>
    <property type="match status" value="1"/>
</dbReference>
<sequence length="362" mass="40418">MVFTYSPKSFSIANSCRTAATNSTSPNGPNGAVYIPEVDLEDFESYRIGGYHPTVVGEVFHNRYEVIHKLGFGGYSTIWLARDKHPQQSDSSTYVSLKILTADEFSKSTESSIQRMLHDGESHPGQRFVPRLLDDFSFDGPNGPHLCLVQEPVAACNIAAAKEDSVSLMFPVKTARNFLFYTQDLNQNLKCLGSDELYKCYRLDKASITRFDGAPAGPHAPPYAVYPMHVKTPADELLDPMVGISDYGTSFVVSTDAEVLQKPKLHTPALYLPPEGFFDEPVTQAADIWTLGDRGDIIAEMVSTLGPLPSRWWDAWTNRGDFFEPDGSWVRRVPDHRIYTPGSRPLRRRIWDMGRGETPDAC</sequence>
<dbReference type="AlphaFoldDB" id="A0A8H6IM01"/>
<keyword evidence="11" id="KW-1185">Reference proteome</keyword>
<dbReference type="GO" id="GO:0005634">
    <property type="term" value="C:nucleus"/>
    <property type="evidence" value="ECO:0007669"/>
    <property type="project" value="TreeGrafter"/>
</dbReference>
<dbReference type="InterPro" id="IPR051334">
    <property type="entry name" value="SRPK"/>
</dbReference>
<protein>
    <recommendedName>
        <fullName evidence="1">non-specific serine/threonine protein kinase</fullName>
        <ecNumber evidence="1">2.7.11.1</ecNumber>
    </recommendedName>
</protein>
<comment type="caution">
    <text evidence="10">The sequence shown here is derived from an EMBL/GenBank/DDBJ whole genome shotgun (WGS) entry which is preliminary data.</text>
</comment>
<dbReference type="GO" id="GO:0005524">
    <property type="term" value="F:ATP binding"/>
    <property type="evidence" value="ECO:0007669"/>
    <property type="project" value="UniProtKB-KW"/>
</dbReference>
<evidence type="ECO:0000256" key="7">
    <source>
        <dbReference type="ARBA" id="ARBA00047899"/>
    </source>
</evidence>
<comment type="catalytic activity">
    <reaction evidence="8">
        <text>L-seryl-[protein] + ATP = O-phospho-L-seryl-[protein] + ADP + H(+)</text>
        <dbReference type="Rhea" id="RHEA:17989"/>
        <dbReference type="Rhea" id="RHEA-COMP:9863"/>
        <dbReference type="Rhea" id="RHEA-COMP:11604"/>
        <dbReference type="ChEBI" id="CHEBI:15378"/>
        <dbReference type="ChEBI" id="CHEBI:29999"/>
        <dbReference type="ChEBI" id="CHEBI:30616"/>
        <dbReference type="ChEBI" id="CHEBI:83421"/>
        <dbReference type="ChEBI" id="CHEBI:456216"/>
        <dbReference type="EC" id="2.7.11.1"/>
    </reaction>
</comment>
<dbReference type="PANTHER" id="PTHR47634:SF9">
    <property type="entry name" value="PROTEIN KINASE DOMAIN-CONTAINING PROTEIN-RELATED"/>
    <property type="match status" value="1"/>
</dbReference>
<dbReference type="GO" id="GO:0000245">
    <property type="term" value="P:spliceosomal complex assembly"/>
    <property type="evidence" value="ECO:0007669"/>
    <property type="project" value="TreeGrafter"/>
</dbReference>
<keyword evidence="5 10" id="KW-0418">Kinase</keyword>
<keyword evidence="3" id="KW-0808">Transferase</keyword>
<dbReference type="PROSITE" id="PS50011">
    <property type="entry name" value="PROTEIN_KINASE_DOM"/>
    <property type="match status" value="1"/>
</dbReference>